<organism evidence="1">
    <name type="scientific">Lepeophtheirus salmonis</name>
    <name type="common">Salmon louse</name>
    <name type="synonym">Caligus salmonis</name>
    <dbReference type="NCBI Taxonomy" id="72036"/>
    <lineage>
        <taxon>Eukaryota</taxon>
        <taxon>Metazoa</taxon>
        <taxon>Ecdysozoa</taxon>
        <taxon>Arthropoda</taxon>
        <taxon>Crustacea</taxon>
        <taxon>Multicrustacea</taxon>
        <taxon>Hexanauplia</taxon>
        <taxon>Copepoda</taxon>
        <taxon>Siphonostomatoida</taxon>
        <taxon>Caligidae</taxon>
        <taxon>Lepeophtheirus</taxon>
    </lineage>
</organism>
<accession>A0A0K2U5D6</accession>
<name>A0A0K2U5D6_LEPSM</name>
<dbReference type="EMBL" id="HACA01016123">
    <property type="protein sequence ID" value="CDW33484.1"/>
    <property type="molecule type" value="Transcribed_RNA"/>
</dbReference>
<sequence>MSFKKNNNVGTDSVRNQLFFINAVLRDLSRQYKCSDCGEKKTRNQIKFNIFCRPNFTPDRSSTKLIKIITVLGRSRILRSTLQNMITLI</sequence>
<reference evidence="1" key="1">
    <citation type="submission" date="2014-05" db="EMBL/GenBank/DDBJ databases">
        <authorList>
            <person name="Chronopoulou M."/>
        </authorList>
    </citation>
    <scope>NUCLEOTIDE SEQUENCE</scope>
    <source>
        <tissue evidence="1">Whole organism</tissue>
    </source>
</reference>
<proteinExistence type="predicted"/>
<dbReference type="AlphaFoldDB" id="A0A0K2U5D6"/>
<protein>
    <submittedName>
        <fullName evidence="1">Uncharacterized protein</fullName>
    </submittedName>
</protein>
<evidence type="ECO:0000313" key="1">
    <source>
        <dbReference type="EMBL" id="CDW33484.1"/>
    </source>
</evidence>